<evidence type="ECO:0000313" key="3">
    <source>
        <dbReference type="Proteomes" id="UP000799437"/>
    </source>
</evidence>
<dbReference type="InterPro" id="IPR039703">
    <property type="entry name" value="Nta1"/>
</dbReference>
<dbReference type="PROSITE" id="PS50263">
    <property type="entry name" value="CN_HYDROLASE"/>
    <property type="match status" value="1"/>
</dbReference>
<feature type="domain" description="CN hydrolase" evidence="1">
    <location>
        <begin position="1"/>
        <end position="278"/>
    </location>
</feature>
<dbReference type="GO" id="GO:0030163">
    <property type="term" value="P:protein catabolic process"/>
    <property type="evidence" value="ECO:0007669"/>
    <property type="project" value="TreeGrafter"/>
</dbReference>
<organism evidence="2 3">
    <name type="scientific">Pseudovirgaria hyperparasitica</name>
    <dbReference type="NCBI Taxonomy" id="470096"/>
    <lineage>
        <taxon>Eukaryota</taxon>
        <taxon>Fungi</taxon>
        <taxon>Dikarya</taxon>
        <taxon>Ascomycota</taxon>
        <taxon>Pezizomycotina</taxon>
        <taxon>Dothideomycetes</taxon>
        <taxon>Dothideomycetes incertae sedis</taxon>
        <taxon>Acrospermales</taxon>
        <taxon>Acrospermaceae</taxon>
        <taxon>Pseudovirgaria</taxon>
    </lineage>
</organism>
<protein>
    <submittedName>
        <fullName evidence="2">Carbon-nitrogen hydrolase</fullName>
    </submittedName>
</protein>
<dbReference type="PANTHER" id="PTHR11750">
    <property type="entry name" value="PROTEIN N-TERMINAL AMIDASE"/>
    <property type="match status" value="1"/>
</dbReference>
<dbReference type="Gene3D" id="3.60.110.10">
    <property type="entry name" value="Carbon-nitrogen hydrolase"/>
    <property type="match status" value="1"/>
</dbReference>
<proteinExistence type="predicted"/>
<reference evidence="2" key="1">
    <citation type="journal article" date="2020" name="Stud. Mycol.">
        <title>101 Dothideomycetes genomes: a test case for predicting lifestyles and emergence of pathogens.</title>
        <authorList>
            <person name="Haridas S."/>
            <person name="Albert R."/>
            <person name="Binder M."/>
            <person name="Bloem J."/>
            <person name="Labutti K."/>
            <person name="Salamov A."/>
            <person name="Andreopoulos B."/>
            <person name="Baker S."/>
            <person name="Barry K."/>
            <person name="Bills G."/>
            <person name="Bluhm B."/>
            <person name="Cannon C."/>
            <person name="Castanera R."/>
            <person name="Culley D."/>
            <person name="Daum C."/>
            <person name="Ezra D."/>
            <person name="Gonzalez J."/>
            <person name="Henrissat B."/>
            <person name="Kuo A."/>
            <person name="Liang C."/>
            <person name="Lipzen A."/>
            <person name="Lutzoni F."/>
            <person name="Magnuson J."/>
            <person name="Mondo S."/>
            <person name="Nolan M."/>
            <person name="Ohm R."/>
            <person name="Pangilinan J."/>
            <person name="Park H.-J."/>
            <person name="Ramirez L."/>
            <person name="Alfaro M."/>
            <person name="Sun H."/>
            <person name="Tritt A."/>
            <person name="Yoshinaga Y."/>
            <person name="Zwiers L.-H."/>
            <person name="Turgeon B."/>
            <person name="Goodwin S."/>
            <person name="Spatafora J."/>
            <person name="Crous P."/>
            <person name="Grigoriev I."/>
        </authorList>
    </citation>
    <scope>NUCLEOTIDE SEQUENCE</scope>
    <source>
        <strain evidence="2">CBS 121739</strain>
    </source>
</reference>
<dbReference type="EMBL" id="ML996576">
    <property type="protein sequence ID" value="KAF2755941.1"/>
    <property type="molecule type" value="Genomic_DNA"/>
</dbReference>
<dbReference type="Proteomes" id="UP000799437">
    <property type="component" value="Unassembled WGS sequence"/>
</dbReference>
<dbReference type="InterPro" id="IPR036526">
    <property type="entry name" value="C-N_Hydrolase_sf"/>
</dbReference>
<dbReference type="GO" id="GO:0008418">
    <property type="term" value="F:protein-N-terminal asparagine amidohydrolase activity"/>
    <property type="evidence" value="ECO:0007669"/>
    <property type="project" value="InterPro"/>
</dbReference>
<evidence type="ECO:0000259" key="1">
    <source>
        <dbReference type="PROSITE" id="PS50263"/>
    </source>
</evidence>
<dbReference type="SUPFAM" id="SSF56317">
    <property type="entry name" value="Carbon-nitrogen hydrolase"/>
    <property type="match status" value="1"/>
</dbReference>
<dbReference type="GO" id="GO:0070773">
    <property type="term" value="F:protein-N-terminal glutamine amidohydrolase activity"/>
    <property type="evidence" value="ECO:0007669"/>
    <property type="project" value="InterPro"/>
</dbReference>
<accession>A0A6A6W4G7</accession>
<name>A0A6A6W4G7_9PEZI</name>
<dbReference type="InterPro" id="IPR003010">
    <property type="entry name" value="C-N_Hydrolase"/>
</dbReference>
<dbReference type="AlphaFoldDB" id="A0A6A6W4G7"/>
<gene>
    <name evidence="2" type="ORF">EJ05DRAFT_82712</name>
</gene>
<dbReference type="PANTHER" id="PTHR11750:SF26">
    <property type="entry name" value="PROTEIN N-TERMINAL AMIDASE"/>
    <property type="match status" value="1"/>
</dbReference>
<dbReference type="OrthoDB" id="201515at2759"/>
<dbReference type="RefSeq" id="XP_033598392.1">
    <property type="nucleotide sequence ID" value="XM_033750001.1"/>
</dbReference>
<dbReference type="GeneID" id="54491055"/>
<evidence type="ECO:0000313" key="2">
    <source>
        <dbReference type="EMBL" id="KAF2755941.1"/>
    </source>
</evidence>
<sequence>MKVAILQFAPSVGQREDNIQRAESLIVEAMPANGAPGWDWLILPEMAFSGYNFHSLEEITPYLEPTAAGRTTEWARTVASRLGCHVTIGYPEVNTTDPPKNYNSTITVSPLGEVLLNYRKTHLYYTDETWASEGPGFYSGTLGTLGAVTHGICMDINSYRFEAEWSKYEFASAALAAKSPIVVVSTAFITHLTTEALAEEPKLPDDGTLSYWLARMDPIRTATQNDRVTLVFANRCGSEGGTNYAGSSAVIRIEGGKVSILDMLGRNEEKLMVVDTDGPPKFAMELRHE</sequence>
<dbReference type="Pfam" id="PF00795">
    <property type="entry name" value="CN_hydrolase"/>
    <property type="match status" value="1"/>
</dbReference>
<keyword evidence="2" id="KW-0378">Hydrolase</keyword>
<keyword evidence="3" id="KW-1185">Reference proteome</keyword>